<feature type="domain" description="AB hydrolase-1" evidence="2">
    <location>
        <begin position="219"/>
        <end position="485"/>
    </location>
</feature>
<proteinExistence type="predicted"/>
<evidence type="ECO:0000313" key="3">
    <source>
        <dbReference type="EMBL" id="CAI9098070.1"/>
    </source>
</evidence>
<dbReference type="PANTHER" id="PTHR45763:SF8">
    <property type="entry name" value="ALPHA_BETA-HYDROLASES SUPERFAMILY PROTEIN"/>
    <property type="match status" value="1"/>
</dbReference>
<accession>A0AAV1CSR6</accession>
<dbReference type="InterPro" id="IPR000073">
    <property type="entry name" value="AB_hydrolase_1"/>
</dbReference>
<dbReference type="Pfam" id="PF00561">
    <property type="entry name" value="Abhydrolase_1"/>
    <property type="match status" value="1"/>
</dbReference>
<dbReference type="SUPFAM" id="SSF53474">
    <property type="entry name" value="alpha/beta-Hydrolases"/>
    <property type="match status" value="1"/>
</dbReference>
<sequence length="531" mass="59953">MGEIGGTKSWTEELASLVEDTGIRFTDDDFEVKKFEFEIPVNESKEPESLKDQIKGFAKAWGEILLELGRGCKDVVRQSFLTEDSYIVKKTRGPLAKVSEQIRFVNEYLPEDRDPAHAWSIIILVFMLAFAVLGVNIKSDSSVPLVKKILVHPPSAIRTLLPDGRYLAYHEFGVPANRARFSVVVPHSFLFSRLSGTQSVVYLIILLQFQGIPGVKMALLEEFGVRLVTYDRPGFGESDPDPGRNLSSSALDMLNLAEAIGIKDKFWILGHSDGAIHAWAALNFIPHKIAGAGMIAPMVNPYDSSMTKEEMSRAWEKWTRRRRWMYHLARRSHKLLNYFYSRKYLSGKHGQIDNWLSLSLGEKDTELIRSPVFEEFWRRNVEESLRQGSMKPFIEEAALQVSDWGFSPNDLRVREKCPSKSFFQWLDFLSGPAECTLTGFLGPIHIWQGTDDLVVSPSVTDFVGRTLPSASIHKLPDEGHFSYFFFCDKCQRHIFTTLFGNPRGPLEVANETSPGHSGEDGEASILDAPIL</sequence>
<feature type="region of interest" description="Disordered" evidence="1">
    <location>
        <begin position="506"/>
        <end position="531"/>
    </location>
</feature>
<evidence type="ECO:0000256" key="1">
    <source>
        <dbReference type="SAM" id="MobiDB-lite"/>
    </source>
</evidence>
<evidence type="ECO:0000313" key="4">
    <source>
        <dbReference type="Proteomes" id="UP001161247"/>
    </source>
</evidence>
<dbReference type="EMBL" id="OX459120">
    <property type="protein sequence ID" value="CAI9098070.1"/>
    <property type="molecule type" value="Genomic_DNA"/>
</dbReference>
<evidence type="ECO:0000259" key="2">
    <source>
        <dbReference type="Pfam" id="PF00561"/>
    </source>
</evidence>
<dbReference type="Gene3D" id="3.40.50.1820">
    <property type="entry name" value="alpha/beta hydrolase"/>
    <property type="match status" value="1"/>
</dbReference>
<name>A0AAV1CSR6_OLDCO</name>
<dbReference type="Proteomes" id="UP001161247">
    <property type="component" value="Chromosome 3"/>
</dbReference>
<keyword evidence="4" id="KW-1185">Reference proteome</keyword>
<gene>
    <name evidence="3" type="ORF">OLC1_LOCUS8383</name>
</gene>
<reference evidence="3" key="1">
    <citation type="submission" date="2023-03" db="EMBL/GenBank/DDBJ databases">
        <authorList>
            <person name="Julca I."/>
        </authorList>
    </citation>
    <scope>NUCLEOTIDE SEQUENCE</scope>
</reference>
<protein>
    <submittedName>
        <fullName evidence="3">OLC1v1034631C1</fullName>
    </submittedName>
</protein>
<organism evidence="3 4">
    <name type="scientific">Oldenlandia corymbosa var. corymbosa</name>
    <dbReference type="NCBI Taxonomy" id="529605"/>
    <lineage>
        <taxon>Eukaryota</taxon>
        <taxon>Viridiplantae</taxon>
        <taxon>Streptophyta</taxon>
        <taxon>Embryophyta</taxon>
        <taxon>Tracheophyta</taxon>
        <taxon>Spermatophyta</taxon>
        <taxon>Magnoliopsida</taxon>
        <taxon>eudicotyledons</taxon>
        <taxon>Gunneridae</taxon>
        <taxon>Pentapetalae</taxon>
        <taxon>asterids</taxon>
        <taxon>lamiids</taxon>
        <taxon>Gentianales</taxon>
        <taxon>Rubiaceae</taxon>
        <taxon>Rubioideae</taxon>
        <taxon>Spermacoceae</taxon>
        <taxon>Hedyotis-Oldenlandia complex</taxon>
        <taxon>Oldenlandia</taxon>
    </lineage>
</organism>
<dbReference type="GO" id="GO:0016787">
    <property type="term" value="F:hydrolase activity"/>
    <property type="evidence" value="ECO:0007669"/>
    <property type="project" value="UniProtKB-ARBA"/>
</dbReference>
<dbReference type="InterPro" id="IPR029058">
    <property type="entry name" value="AB_hydrolase_fold"/>
</dbReference>
<dbReference type="PANTHER" id="PTHR45763">
    <property type="entry name" value="HYDROLASE, ALPHA/BETA FOLD FAMILY PROTEIN, EXPRESSED-RELATED"/>
    <property type="match status" value="1"/>
</dbReference>
<dbReference type="AlphaFoldDB" id="A0AAV1CSR6"/>